<evidence type="ECO:0000256" key="2">
    <source>
        <dbReference type="SAM" id="Phobius"/>
    </source>
</evidence>
<dbReference type="EMBL" id="CP041186">
    <property type="protein sequence ID" value="QDG52790.1"/>
    <property type="molecule type" value="Genomic_DNA"/>
</dbReference>
<dbReference type="InterPro" id="IPR006311">
    <property type="entry name" value="TAT_signal"/>
</dbReference>
<protein>
    <submittedName>
        <fullName evidence="3">DUF1501 domain-containing protein</fullName>
    </submittedName>
</protein>
<evidence type="ECO:0000313" key="3">
    <source>
        <dbReference type="EMBL" id="QDG52790.1"/>
    </source>
</evidence>
<keyword evidence="2" id="KW-1133">Transmembrane helix</keyword>
<feature type="compositionally biased region" description="Basic and acidic residues" evidence="1">
    <location>
        <begin position="1"/>
        <end position="10"/>
    </location>
</feature>
<dbReference type="AlphaFoldDB" id="A0A4Y6PX32"/>
<dbReference type="RefSeq" id="WP_141199253.1">
    <property type="nucleotide sequence ID" value="NZ_CP041186.1"/>
</dbReference>
<evidence type="ECO:0000256" key="1">
    <source>
        <dbReference type="SAM" id="MobiDB-lite"/>
    </source>
</evidence>
<dbReference type="PROSITE" id="PS51318">
    <property type="entry name" value="TAT"/>
    <property type="match status" value="1"/>
</dbReference>
<reference evidence="3 4" key="1">
    <citation type="submission" date="2019-06" db="EMBL/GenBank/DDBJ databases">
        <title>Persicimonas caeni gen. nov., sp. nov., a predatory bacterium isolated from solar saltern.</title>
        <authorList>
            <person name="Wang S."/>
        </authorList>
    </citation>
    <scope>NUCLEOTIDE SEQUENCE [LARGE SCALE GENOMIC DNA]</scope>
    <source>
        <strain evidence="3 4">YN101</strain>
    </source>
</reference>
<dbReference type="NCBIfam" id="TIGR01409">
    <property type="entry name" value="TAT_signal_seq"/>
    <property type="match status" value="1"/>
</dbReference>
<sequence>MSDDTKRDRYAQCSPDSQPKKGTDRRTFLKGLGVAAAAGLAMPTIWTPNDAIASTSAFNTVKHLLYIRLAGGFRFPVAFNAEVGAKFNPFGSASTTADGTEWGVGELLTRSGYLDGERGQQRRDMGMKPVHEISNQIAVIPCVDHEPFAGRADGNHGTGLERFQKGYVGTGTSVFTMINYGLRQRYEQARAEGNVVLPAFSLDDSGMAVGTGEYAGYRPPVLRGDGFDSFGFDAASTLPEWAQQMSDKADERFRDKVHETDKTPIEAYMQTRDATKQYSEVFNSEALKIRNNSDEKIDGISNRELETIFGDGRAGRRVRLALRLFHFGSAAVYMNQGGYDYHSGEENGLPRRIDELNQIISGLPVALKMMEHPDGGTYWDHTLVVMGSEFGRTARGSKFNSARGSDHGGDLATRWMSMPFMGGIIENAGNGGRSFGQTRPADLKATGKVYSYRSVMKTMMDVLGCDHQEFFPADEPFEDLFA</sequence>
<keyword evidence="2" id="KW-0472">Membrane</keyword>
<name>A0A4Y6PX32_PERCE</name>
<dbReference type="Proteomes" id="UP000315995">
    <property type="component" value="Chromosome"/>
</dbReference>
<keyword evidence="4" id="KW-1185">Reference proteome</keyword>
<evidence type="ECO:0000313" key="4">
    <source>
        <dbReference type="Proteomes" id="UP000315995"/>
    </source>
</evidence>
<organism evidence="3 4">
    <name type="scientific">Persicimonas caeni</name>
    <dbReference type="NCBI Taxonomy" id="2292766"/>
    <lineage>
        <taxon>Bacteria</taxon>
        <taxon>Deltaproteobacteria</taxon>
        <taxon>Bradymonadales</taxon>
        <taxon>Bradymonadaceae</taxon>
        <taxon>Persicimonas</taxon>
    </lineage>
</organism>
<feature type="transmembrane region" description="Helical" evidence="2">
    <location>
        <begin position="27"/>
        <end position="46"/>
    </location>
</feature>
<proteinExistence type="predicted"/>
<dbReference type="InterPro" id="IPR019546">
    <property type="entry name" value="TAT_signal_bac_arc"/>
</dbReference>
<gene>
    <name evidence="3" type="ORF">FIV42_19185</name>
</gene>
<feature type="region of interest" description="Disordered" evidence="1">
    <location>
        <begin position="1"/>
        <end position="25"/>
    </location>
</feature>
<accession>A0A4Y6PX32</accession>
<dbReference type="OrthoDB" id="9783759at2"/>
<dbReference type="Pfam" id="PF07394">
    <property type="entry name" value="DUF1501"/>
    <property type="match status" value="1"/>
</dbReference>
<accession>A0A5B8Y7S9</accession>
<keyword evidence="2" id="KW-0812">Transmembrane</keyword>
<dbReference type="InterPro" id="IPR010869">
    <property type="entry name" value="DUF1501"/>
</dbReference>